<evidence type="ECO:0000256" key="13">
    <source>
        <dbReference type="PIRSR" id="PIRSR600823-1"/>
    </source>
</evidence>
<feature type="binding site" evidence="15">
    <location>
        <position position="150"/>
    </location>
    <ligand>
        <name>Ca(2+)</name>
        <dbReference type="ChEBI" id="CHEBI:29108"/>
        <label>2</label>
    </ligand>
</feature>
<evidence type="ECO:0000256" key="16">
    <source>
        <dbReference type="PIRSR" id="PIRSR600823-4"/>
    </source>
</evidence>
<dbReference type="RefSeq" id="XP_027335851.1">
    <property type="nucleotide sequence ID" value="XM_027480050.1"/>
</dbReference>
<dbReference type="OrthoDB" id="2113341at2759"/>
<keyword evidence="19" id="KW-1185">Reference proteome</keyword>
<feature type="binding site" evidence="15">
    <location>
        <position position="28"/>
    </location>
    <ligand>
        <name>Ca(2+)</name>
        <dbReference type="ChEBI" id="CHEBI:29108"/>
        <label>1</label>
    </ligand>
</feature>
<sequence>MVTATVLNEPRMGASLLRLHFHDCFVQGCDGSVLLENNAIFTGEQSALPNLNSLRGFDVIENIKAKLETLCPGVVSCADIVAVAARDSVVALGGVGWVVSLGRRDSTTASLSEANSDLPAPFLDLNALIAAFYKKGFSADEMVALSGAHTIGRARCSLFRTRIYNESNIDPSYAKLMRAYCPLVGGDNNLSPLDITTGDTFDNTYYKDLMYKEGLLHSDQQLYNGGITNSKVLQYATKPLLFQLDFGNAMIKMGNLSPLTGNQGQIRRVCSRVN</sequence>
<evidence type="ECO:0000256" key="10">
    <source>
        <dbReference type="ARBA" id="ARBA00023004"/>
    </source>
</evidence>
<dbReference type="PANTHER" id="PTHR31388">
    <property type="entry name" value="PEROXIDASE 72-RELATED"/>
    <property type="match status" value="1"/>
</dbReference>
<dbReference type="InterPro" id="IPR033905">
    <property type="entry name" value="Secretory_peroxidase"/>
</dbReference>
<evidence type="ECO:0000256" key="4">
    <source>
        <dbReference type="ARBA" id="ARBA00012313"/>
    </source>
</evidence>
<feature type="binding site" evidence="15">
    <location>
        <position position="197"/>
    </location>
    <ligand>
        <name>Ca(2+)</name>
        <dbReference type="ChEBI" id="CHEBI:29108"/>
        <label>2</label>
    </ligand>
</feature>
<comment type="catalytic activity">
    <reaction evidence="1">
        <text>2 a phenolic donor + H2O2 = 2 a phenolic radical donor + 2 H2O</text>
        <dbReference type="Rhea" id="RHEA:56136"/>
        <dbReference type="ChEBI" id="CHEBI:15377"/>
        <dbReference type="ChEBI" id="CHEBI:16240"/>
        <dbReference type="ChEBI" id="CHEBI:139520"/>
        <dbReference type="ChEBI" id="CHEBI:139521"/>
        <dbReference type="EC" id="1.11.1.7"/>
    </reaction>
</comment>
<feature type="disulfide bond" evidence="17">
    <location>
        <begin position="156"/>
        <end position="181"/>
    </location>
</feature>
<feature type="binding site" evidence="15">
    <location>
        <position position="202"/>
    </location>
    <ligand>
        <name>Ca(2+)</name>
        <dbReference type="ChEBI" id="CHEBI:29108"/>
        <label>2</label>
    </ligand>
</feature>
<dbReference type="AlphaFoldDB" id="A0A8B8JWW8"/>
<keyword evidence="5" id="KW-0575">Peroxidase</keyword>
<dbReference type="FunFam" id="1.10.420.10:FF:000006">
    <property type="entry name" value="Peroxidase"/>
    <property type="match status" value="1"/>
</dbReference>
<feature type="domain" description="Plant heme peroxidase family profile" evidence="18">
    <location>
        <begin position="1"/>
        <end position="274"/>
    </location>
</feature>
<dbReference type="PRINTS" id="PR00458">
    <property type="entry name" value="PEROXIDASE"/>
</dbReference>
<dbReference type="Proteomes" id="UP000694853">
    <property type="component" value="Unplaced"/>
</dbReference>
<keyword evidence="9" id="KW-0560">Oxidoreductase</keyword>
<reference evidence="19" key="1">
    <citation type="journal article" date="2019" name="Toxins">
        <title>Detection of Abrin-Like and Prepropulchellin-Like Toxin Genes and Transcripts Using Whole Genome Sequencing and Full-Length Transcript Sequencing of Abrus precatorius.</title>
        <authorList>
            <person name="Hovde B.T."/>
            <person name="Daligault H.E."/>
            <person name="Hanschen E.R."/>
            <person name="Kunde Y.A."/>
            <person name="Johnson M.B."/>
            <person name="Starkenburg S.R."/>
            <person name="Johnson S.L."/>
        </authorList>
    </citation>
    <scope>NUCLEOTIDE SEQUENCE [LARGE SCALE GENOMIC DNA]</scope>
</reference>
<feature type="site" description="Transition state stabilizer" evidence="16">
    <location>
        <position position="18"/>
    </location>
</feature>
<dbReference type="Gene3D" id="1.10.520.10">
    <property type="match status" value="1"/>
</dbReference>
<keyword evidence="12" id="KW-0325">Glycoprotein</keyword>
<evidence type="ECO:0000256" key="12">
    <source>
        <dbReference type="ARBA" id="ARBA00023180"/>
    </source>
</evidence>
<evidence type="ECO:0000256" key="9">
    <source>
        <dbReference type="ARBA" id="ARBA00023002"/>
    </source>
</evidence>
<feature type="binding site" evidence="15">
    <location>
        <position position="26"/>
    </location>
    <ligand>
        <name>Ca(2+)</name>
        <dbReference type="ChEBI" id="CHEBI:29108"/>
        <label>1</label>
    </ligand>
</feature>
<dbReference type="SUPFAM" id="SSF48113">
    <property type="entry name" value="Heme-dependent peroxidases"/>
    <property type="match status" value="1"/>
</dbReference>
<proteinExistence type="inferred from homology"/>
<dbReference type="Gene3D" id="1.10.420.10">
    <property type="entry name" value="Peroxidase, domain 2"/>
    <property type="match status" value="1"/>
</dbReference>
<evidence type="ECO:0000256" key="11">
    <source>
        <dbReference type="ARBA" id="ARBA00023157"/>
    </source>
</evidence>
<accession>A0A8B8JWW8</accession>
<dbReference type="PROSITE" id="PS50873">
    <property type="entry name" value="PEROXIDASE_4"/>
    <property type="match status" value="1"/>
</dbReference>
<dbReference type="KEGG" id="aprc:113849847"/>
<evidence type="ECO:0000256" key="2">
    <source>
        <dbReference type="ARBA" id="ARBA00002322"/>
    </source>
</evidence>
<dbReference type="GO" id="GO:0006979">
    <property type="term" value="P:response to oxidative stress"/>
    <property type="evidence" value="ECO:0007669"/>
    <property type="project" value="InterPro"/>
</dbReference>
<evidence type="ECO:0000256" key="1">
    <source>
        <dbReference type="ARBA" id="ARBA00000189"/>
    </source>
</evidence>
<dbReference type="GO" id="GO:0046872">
    <property type="term" value="F:metal ion binding"/>
    <property type="evidence" value="ECO:0007669"/>
    <property type="project" value="UniProtKB-KW"/>
</dbReference>
<reference evidence="20" key="2">
    <citation type="submission" date="2025-08" db="UniProtKB">
        <authorList>
            <consortium name="RefSeq"/>
        </authorList>
    </citation>
    <scope>IDENTIFICATION</scope>
    <source>
        <tissue evidence="20">Young leaves</tissue>
    </source>
</reference>
<keyword evidence="10 15" id="KW-0408">Iron</keyword>
<evidence type="ECO:0000256" key="14">
    <source>
        <dbReference type="PIRSR" id="PIRSR600823-2"/>
    </source>
</evidence>
<feature type="active site" description="Proton acceptor" evidence="13">
    <location>
        <position position="22"/>
    </location>
</feature>
<evidence type="ECO:0000256" key="5">
    <source>
        <dbReference type="ARBA" id="ARBA00022559"/>
    </source>
</evidence>
<comment type="similarity">
    <text evidence="3">Belongs to the peroxidase family. Ascorbate peroxidase subfamily.</text>
</comment>
<dbReference type="PRINTS" id="PR00461">
    <property type="entry name" value="PLPEROXIDASE"/>
</dbReference>
<comment type="cofactor">
    <cofactor evidence="15">
        <name>Ca(2+)</name>
        <dbReference type="ChEBI" id="CHEBI:29108"/>
    </cofactor>
    <text evidence="15">Binds 2 calcium ions per subunit.</text>
</comment>
<dbReference type="GO" id="GO:0140825">
    <property type="term" value="F:lactoperoxidase activity"/>
    <property type="evidence" value="ECO:0007669"/>
    <property type="project" value="UniProtKB-EC"/>
</dbReference>
<feature type="binding site" evidence="14">
    <location>
        <position position="119"/>
    </location>
    <ligand>
        <name>substrate</name>
    </ligand>
</feature>
<feature type="disulfide bond" evidence="17">
    <location>
        <begin position="24"/>
        <end position="29"/>
    </location>
</feature>
<dbReference type="GO" id="GO:0042744">
    <property type="term" value="P:hydrogen peroxide catabolic process"/>
    <property type="evidence" value="ECO:0007669"/>
    <property type="project" value="InterPro"/>
</dbReference>
<organism evidence="19 20">
    <name type="scientific">Abrus precatorius</name>
    <name type="common">Indian licorice</name>
    <name type="synonym">Glycine abrus</name>
    <dbReference type="NCBI Taxonomy" id="3816"/>
    <lineage>
        <taxon>Eukaryota</taxon>
        <taxon>Viridiplantae</taxon>
        <taxon>Streptophyta</taxon>
        <taxon>Embryophyta</taxon>
        <taxon>Tracheophyta</taxon>
        <taxon>Spermatophyta</taxon>
        <taxon>Magnoliopsida</taxon>
        <taxon>eudicotyledons</taxon>
        <taxon>Gunneridae</taxon>
        <taxon>Pentapetalae</taxon>
        <taxon>rosids</taxon>
        <taxon>fabids</taxon>
        <taxon>Fabales</taxon>
        <taxon>Fabaceae</taxon>
        <taxon>Papilionoideae</taxon>
        <taxon>50 kb inversion clade</taxon>
        <taxon>NPAAA clade</taxon>
        <taxon>indigoferoid/millettioid clade</taxon>
        <taxon>Abreae</taxon>
        <taxon>Abrus</taxon>
    </lineage>
</organism>
<dbReference type="GO" id="GO:0020037">
    <property type="term" value="F:heme binding"/>
    <property type="evidence" value="ECO:0007669"/>
    <property type="project" value="InterPro"/>
</dbReference>
<evidence type="ECO:0000256" key="6">
    <source>
        <dbReference type="ARBA" id="ARBA00022617"/>
    </source>
</evidence>
<dbReference type="GeneID" id="113849847"/>
<feature type="binding site" evidence="15">
    <location>
        <position position="32"/>
    </location>
    <ligand>
        <name>Ca(2+)</name>
        <dbReference type="ChEBI" id="CHEBI:29108"/>
        <label>1</label>
    </ligand>
</feature>
<feature type="binding site" evidence="15">
    <location>
        <position position="194"/>
    </location>
    <ligand>
        <name>Ca(2+)</name>
        <dbReference type="ChEBI" id="CHEBI:29108"/>
        <label>2</label>
    </ligand>
</feature>
<dbReference type="InterPro" id="IPR019793">
    <property type="entry name" value="Peroxidases_heam-ligand_BS"/>
</dbReference>
<dbReference type="InterPro" id="IPR010255">
    <property type="entry name" value="Haem_peroxidase_sf"/>
</dbReference>
<dbReference type="PROSITE" id="PS00436">
    <property type="entry name" value="PEROXIDASE_2"/>
    <property type="match status" value="1"/>
</dbReference>
<name>A0A8B8JWW8_ABRPR</name>
<evidence type="ECO:0000256" key="17">
    <source>
        <dbReference type="PIRSR" id="PIRSR600823-5"/>
    </source>
</evidence>
<dbReference type="InterPro" id="IPR019794">
    <property type="entry name" value="Peroxidases_AS"/>
</dbReference>
<keyword evidence="6" id="KW-0349">Heme</keyword>
<keyword evidence="7 15" id="KW-0479">Metal-binding</keyword>
<evidence type="ECO:0000256" key="7">
    <source>
        <dbReference type="ARBA" id="ARBA00022723"/>
    </source>
</evidence>
<dbReference type="InterPro" id="IPR002016">
    <property type="entry name" value="Haem_peroxidase"/>
</dbReference>
<dbReference type="EC" id="1.11.1.7" evidence="4"/>
<feature type="binding site" description="axial binding residue" evidence="15">
    <location>
        <position position="149"/>
    </location>
    <ligand>
        <name>heme b</name>
        <dbReference type="ChEBI" id="CHEBI:60344"/>
    </ligand>
    <ligandPart>
        <name>Fe</name>
        <dbReference type="ChEBI" id="CHEBI:18248"/>
    </ligandPart>
</feature>
<comment type="function">
    <text evidence="2">Removal of H(2)O(2), oxidation of toxic reductants, biosynthesis and degradation of lignin, suberization, auxin catabolism, response to environmental stresses such as wounding, pathogen attack and oxidative stress. These functions might be dependent on each isozyme/isoform in each plant tissue.</text>
</comment>
<feature type="disulfide bond" evidence="17">
    <location>
        <begin position="77"/>
        <end position="270"/>
    </location>
</feature>
<dbReference type="CDD" id="cd00693">
    <property type="entry name" value="secretory_peroxidase"/>
    <property type="match status" value="1"/>
</dbReference>
<dbReference type="InterPro" id="IPR000823">
    <property type="entry name" value="Peroxidase_pln"/>
</dbReference>
<feature type="binding site" evidence="15">
    <location>
        <position position="30"/>
    </location>
    <ligand>
        <name>Ca(2+)</name>
        <dbReference type="ChEBI" id="CHEBI:29108"/>
        <label>1</label>
    </ligand>
</feature>
<evidence type="ECO:0000256" key="3">
    <source>
        <dbReference type="ARBA" id="ARBA00006873"/>
    </source>
</evidence>
<keyword evidence="11 17" id="KW-1015">Disulfide bond</keyword>
<evidence type="ECO:0000313" key="19">
    <source>
        <dbReference type="Proteomes" id="UP000694853"/>
    </source>
</evidence>
<evidence type="ECO:0000256" key="15">
    <source>
        <dbReference type="PIRSR" id="PIRSR600823-3"/>
    </source>
</evidence>
<keyword evidence="8 15" id="KW-0106">Calcium</keyword>
<dbReference type="Pfam" id="PF00141">
    <property type="entry name" value="peroxidase"/>
    <property type="match status" value="1"/>
</dbReference>
<dbReference type="PROSITE" id="PS00435">
    <property type="entry name" value="PEROXIDASE_1"/>
    <property type="match status" value="1"/>
</dbReference>
<gene>
    <name evidence="20" type="primary">LOC113849847</name>
</gene>
<comment type="cofactor">
    <cofactor evidence="15">
        <name>heme b</name>
        <dbReference type="ChEBI" id="CHEBI:60344"/>
    </cofactor>
    <text evidence="15">Binds 1 heme b (iron(II)-protoporphyrin IX) group per subunit.</text>
</comment>
<protein>
    <recommendedName>
        <fullName evidence="4">peroxidase</fullName>
        <ecNumber evidence="4">1.11.1.7</ecNumber>
    </recommendedName>
</protein>
<evidence type="ECO:0000256" key="8">
    <source>
        <dbReference type="ARBA" id="ARBA00022837"/>
    </source>
</evidence>
<evidence type="ECO:0000259" key="18">
    <source>
        <dbReference type="PROSITE" id="PS50873"/>
    </source>
</evidence>
<evidence type="ECO:0000313" key="20">
    <source>
        <dbReference type="RefSeq" id="XP_027335851.1"/>
    </source>
</evidence>
<feature type="binding site" evidence="15">
    <location>
        <position position="44"/>
    </location>
    <ligand>
        <name>Ca(2+)</name>
        <dbReference type="ChEBI" id="CHEBI:29108"/>
        <label>1</label>
    </ligand>
</feature>
<feature type="binding site" evidence="15">
    <location>
        <position position="23"/>
    </location>
    <ligand>
        <name>Ca(2+)</name>
        <dbReference type="ChEBI" id="CHEBI:29108"/>
        <label>1</label>
    </ligand>
</feature>
<dbReference type="PANTHER" id="PTHR31388:SF132">
    <property type="entry name" value="PEROXIDASE"/>
    <property type="match status" value="1"/>
</dbReference>